<reference evidence="2 3" key="1">
    <citation type="journal article" date="2022" name="Nat. Ecol. Evol.">
        <title>A masculinizing supergene underlies an exaggerated male reproductive morph in a spider.</title>
        <authorList>
            <person name="Hendrickx F."/>
            <person name="De Corte Z."/>
            <person name="Sonet G."/>
            <person name="Van Belleghem S.M."/>
            <person name="Kostlbacher S."/>
            <person name="Vangestel C."/>
        </authorList>
    </citation>
    <scope>NUCLEOTIDE SEQUENCE [LARGE SCALE GENOMIC DNA]</scope>
    <source>
        <strain evidence="2">W744_W776</strain>
    </source>
</reference>
<gene>
    <name evidence="2" type="ORF">JTE90_018688</name>
</gene>
<sequence>MGRSGQMKTLGFTNCLLPVQLFSFGEQELSTGEKEIKIKYMLPWIDVQELDGLKRDADMSRMVKTTLKFIRKILAKKSSNKIISQKRCEVRMLERRYPIWNRKNEDRLIDICLSLIEQGDEIIMYSDDTGVIIKCNIEEITYRDFYGMLRSLNSNFRY</sequence>
<keyword evidence="3" id="KW-1185">Reference proteome</keyword>
<comment type="caution">
    <text evidence="2">The sequence shown here is derived from an EMBL/GenBank/DDBJ whole genome shotgun (WGS) entry which is preliminary data.</text>
</comment>
<organism evidence="2 3">
    <name type="scientific">Oedothorax gibbosus</name>
    <dbReference type="NCBI Taxonomy" id="931172"/>
    <lineage>
        <taxon>Eukaryota</taxon>
        <taxon>Metazoa</taxon>
        <taxon>Ecdysozoa</taxon>
        <taxon>Arthropoda</taxon>
        <taxon>Chelicerata</taxon>
        <taxon>Arachnida</taxon>
        <taxon>Araneae</taxon>
        <taxon>Araneomorphae</taxon>
        <taxon>Entelegynae</taxon>
        <taxon>Araneoidea</taxon>
        <taxon>Linyphiidae</taxon>
        <taxon>Erigoninae</taxon>
        <taxon>Oedothorax</taxon>
    </lineage>
</organism>
<evidence type="ECO:0000259" key="1">
    <source>
        <dbReference type="Pfam" id="PF13638"/>
    </source>
</evidence>
<dbReference type="Pfam" id="PF13638">
    <property type="entry name" value="PIN_4"/>
    <property type="match status" value="1"/>
</dbReference>
<protein>
    <recommendedName>
        <fullName evidence="1">PIN domain-containing protein</fullName>
    </recommendedName>
</protein>
<accession>A0AAV6V066</accession>
<proteinExistence type="predicted"/>
<dbReference type="EMBL" id="JAFNEN010000200">
    <property type="protein sequence ID" value="KAG8189907.1"/>
    <property type="molecule type" value="Genomic_DNA"/>
</dbReference>
<evidence type="ECO:0000313" key="2">
    <source>
        <dbReference type="EMBL" id="KAG8189907.1"/>
    </source>
</evidence>
<dbReference type="AlphaFoldDB" id="A0AAV6V066"/>
<evidence type="ECO:0000313" key="3">
    <source>
        <dbReference type="Proteomes" id="UP000827092"/>
    </source>
</evidence>
<name>A0AAV6V066_9ARAC</name>
<dbReference type="InterPro" id="IPR002716">
    <property type="entry name" value="PIN_dom"/>
</dbReference>
<dbReference type="Gene3D" id="3.40.50.1010">
    <property type="entry name" value="5'-nuclease"/>
    <property type="match status" value="1"/>
</dbReference>
<feature type="domain" description="PIN" evidence="1">
    <location>
        <begin position="37"/>
        <end position="143"/>
    </location>
</feature>
<dbReference type="Proteomes" id="UP000827092">
    <property type="component" value="Unassembled WGS sequence"/>
</dbReference>